<organism evidence="1 2">
    <name type="scientific">Cryptolaemus montrouzieri</name>
    <dbReference type="NCBI Taxonomy" id="559131"/>
    <lineage>
        <taxon>Eukaryota</taxon>
        <taxon>Metazoa</taxon>
        <taxon>Ecdysozoa</taxon>
        <taxon>Arthropoda</taxon>
        <taxon>Hexapoda</taxon>
        <taxon>Insecta</taxon>
        <taxon>Pterygota</taxon>
        <taxon>Neoptera</taxon>
        <taxon>Endopterygota</taxon>
        <taxon>Coleoptera</taxon>
        <taxon>Polyphaga</taxon>
        <taxon>Cucujiformia</taxon>
        <taxon>Coccinelloidea</taxon>
        <taxon>Coccinellidae</taxon>
        <taxon>Scymninae</taxon>
        <taxon>Scymnini</taxon>
        <taxon>Cryptolaemus</taxon>
    </lineage>
</organism>
<proteinExistence type="predicted"/>
<protein>
    <submittedName>
        <fullName evidence="1">Uncharacterized protein</fullName>
    </submittedName>
</protein>
<evidence type="ECO:0000313" key="2">
    <source>
        <dbReference type="Proteomes" id="UP001516400"/>
    </source>
</evidence>
<reference evidence="1 2" key="1">
    <citation type="journal article" date="2021" name="BMC Biol.">
        <title>Horizontally acquired antibacterial genes associated with adaptive radiation of ladybird beetles.</title>
        <authorList>
            <person name="Li H.S."/>
            <person name="Tang X.F."/>
            <person name="Huang Y.H."/>
            <person name="Xu Z.Y."/>
            <person name="Chen M.L."/>
            <person name="Du X.Y."/>
            <person name="Qiu B.Y."/>
            <person name="Chen P.T."/>
            <person name="Zhang W."/>
            <person name="Slipinski A."/>
            <person name="Escalona H.E."/>
            <person name="Waterhouse R.M."/>
            <person name="Zwick A."/>
            <person name="Pang H."/>
        </authorList>
    </citation>
    <scope>NUCLEOTIDE SEQUENCE [LARGE SCALE GENOMIC DNA]</scope>
    <source>
        <strain evidence="1">SYSU2018</strain>
    </source>
</reference>
<sequence length="70" mass="7895">YKILNVARHGLKRVGVQFETADKSKEFVERNPFNSGDYKVFITARMVTTMGIARDIGLNITEEEVATFGN</sequence>
<name>A0ABD2NV22_9CUCU</name>
<dbReference type="EMBL" id="JABFTP020000144">
    <property type="protein sequence ID" value="KAL3282398.1"/>
    <property type="molecule type" value="Genomic_DNA"/>
</dbReference>
<feature type="non-terminal residue" evidence="1">
    <location>
        <position position="1"/>
    </location>
</feature>
<comment type="caution">
    <text evidence="1">The sequence shown here is derived from an EMBL/GenBank/DDBJ whole genome shotgun (WGS) entry which is preliminary data.</text>
</comment>
<gene>
    <name evidence="1" type="ORF">HHI36_005583</name>
</gene>
<accession>A0ABD2NV22</accession>
<dbReference type="Proteomes" id="UP001516400">
    <property type="component" value="Unassembled WGS sequence"/>
</dbReference>
<evidence type="ECO:0000313" key="1">
    <source>
        <dbReference type="EMBL" id="KAL3282398.1"/>
    </source>
</evidence>
<keyword evidence="2" id="KW-1185">Reference proteome</keyword>
<dbReference type="AlphaFoldDB" id="A0ABD2NV22"/>